<dbReference type="Proteomes" id="UP000032309">
    <property type="component" value="Unassembled WGS sequence"/>
</dbReference>
<reference evidence="4" key="1">
    <citation type="journal article" date="2015" name="Genome Announc.">
        <title>Draft Genome Sequence of an Anaerobic Ammonium-Oxidizing Bacterium, "Candidatus Brocadia sinica".</title>
        <authorList>
            <person name="Oshiki M."/>
            <person name="Shinyako-Hata K."/>
            <person name="Satoh H."/>
            <person name="Okabe S."/>
        </authorList>
    </citation>
    <scope>NUCLEOTIDE SEQUENCE [LARGE SCALE GENOMIC DNA]</scope>
    <source>
        <strain evidence="4">JPN1</strain>
    </source>
</reference>
<evidence type="ECO:0000313" key="3">
    <source>
        <dbReference type="EMBL" id="GAN35312.1"/>
    </source>
</evidence>
<dbReference type="EMBL" id="BAFN01000001">
    <property type="protein sequence ID" value="GAN35312.1"/>
    <property type="molecule type" value="Genomic_DNA"/>
</dbReference>
<feature type="signal peptide" evidence="1">
    <location>
        <begin position="1"/>
        <end position="21"/>
    </location>
</feature>
<sequence length="182" mass="19146">MKCKNIFVTAVLFLFCFSVPAGFDYASAYEDHRHGNHNGHDDTHGRGKTGIRGVVSSVSGSTISVLGMDIDANAAEIGLRDCDSSLSVDDIIEGDMIEVKGNMKDGSFVASIIKIEGAGKLEGTVEAVDSDSITLLGKEIDITSARCIKGKPTVGKKARVYVRNSDPGLTALAVKATGIMGH</sequence>
<protein>
    <recommendedName>
        <fullName evidence="2">DUF5666 domain-containing protein</fullName>
    </recommendedName>
</protein>
<evidence type="ECO:0000313" key="4">
    <source>
        <dbReference type="Proteomes" id="UP000032309"/>
    </source>
</evidence>
<keyword evidence="4" id="KW-1185">Reference proteome</keyword>
<evidence type="ECO:0000256" key="1">
    <source>
        <dbReference type="SAM" id="SignalP"/>
    </source>
</evidence>
<dbReference type="InterPro" id="IPR043724">
    <property type="entry name" value="DUF5666"/>
</dbReference>
<organism evidence="3 4">
    <name type="scientific">Candidatus Brocadia sinica JPN1</name>
    <dbReference type="NCBI Taxonomy" id="1197129"/>
    <lineage>
        <taxon>Bacteria</taxon>
        <taxon>Pseudomonadati</taxon>
        <taxon>Planctomycetota</taxon>
        <taxon>Candidatus Brocadiia</taxon>
        <taxon>Candidatus Brocadiales</taxon>
        <taxon>Candidatus Brocadiaceae</taxon>
        <taxon>Candidatus Brocadia</taxon>
    </lineage>
</organism>
<feature type="chain" id="PRO_5046257816" description="DUF5666 domain-containing protein" evidence="1">
    <location>
        <begin position="22"/>
        <end position="182"/>
    </location>
</feature>
<comment type="caution">
    <text evidence="3">The sequence shown here is derived from an EMBL/GenBank/DDBJ whole genome shotgun (WGS) entry which is preliminary data.</text>
</comment>
<feature type="domain" description="DUF5666" evidence="2">
    <location>
        <begin position="52"/>
        <end position="113"/>
    </location>
</feature>
<dbReference type="Pfam" id="PF18914">
    <property type="entry name" value="DUF5666"/>
    <property type="match status" value="2"/>
</dbReference>
<gene>
    <name evidence="3" type="ORF">BROSI_A3861</name>
</gene>
<name>A0ABQ0K2H6_9BACT</name>
<feature type="domain" description="DUF5666" evidence="2">
    <location>
        <begin position="122"/>
        <end position="174"/>
    </location>
</feature>
<accession>A0ABQ0K2H6</accession>
<dbReference type="RefSeq" id="WP_052565462.1">
    <property type="nucleotide sequence ID" value="NZ_BAFN01000001.1"/>
</dbReference>
<keyword evidence="1" id="KW-0732">Signal</keyword>
<proteinExistence type="predicted"/>
<evidence type="ECO:0000259" key="2">
    <source>
        <dbReference type="Pfam" id="PF18914"/>
    </source>
</evidence>